<evidence type="ECO:0008006" key="8">
    <source>
        <dbReference type="Google" id="ProtNLM"/>
    </source>
</evidence>
<feature type="domain" description="TACO1/YebC-like second and third" evidence="4">
    <location>
        <begin position="81"/>
        <end position="144"/>
    </location>
</feature>
<dbReference type="InterPro" id="IPR017856">
    <property type="entry name" value="Integrase-like_N"/>
</dbReference>
<dbReference type="InterPro" id="IPR026564">
    <property type="entry name" value="Transcrip_reg_TACO1-like_dom3"/>
</dbReference>
<comment type="caution">
    <text evidence="6">The sequence shown here is derived from an EMBL/GenBank/DDBJ whole genome shotgun (WGS) entry which is preliminary data.</text>
</comment>
<dbReference type="InterPro" id="IPR029072">
    <property type="entry name" value="YebC-like"/>
</dbReference>
<dbReference type="AlphaFoldDB" id="A0A1G2FXM3"/>
<dbReference type="Proteomes" id="UP000176700">
    <property type="component" value="Unassembled WGS sequence"/>
</dbReference>
<dbReference type="InterPro" id="IPR048300">
    <property type="entry name" value="TACO1_YebC-like_2nd/3rd_dom"/>
</dbReference>
<dbReference type="InterPro" id="IPR002876">
    <property type="entry name" value="Transcrip_reg_TACO1-like"/>
</dbReference>
<dbReference type="Gene3D" id="1.10.10.200">
    <property type="match status" value="1"/>
</dbReference>
<dbReference type="SUPFAM" id="SSF75625">
    <property type="entry name" value="YebC-like"/>
    <property type="match status" value="1"/>
</dbReference>
<keyword evidence="2" id="KW-0805">Transcription regulation</keyword>
<evidence type="ECO:0000259" key="5">
    <source>
        <dbReference type="Pfam" id="PF20772"/>
    </source>
</evidence>
<evidence type="ECO:0000256" key="1">
    <source>
        <dbReference type="ARBA" id="ARBA00008724"/>
    </source>
</evidence>
<gene>
    <name evidence="6" type="ORF">A2W41_00730</name>
</gene>
<evidence type="ECO:0000313" key="7">
    <source>
        <dbReference type="Proteomes" id="UP000176700"/>
    </source>
</evidence>
<proteinExistence type="inferred from homology"/>
<dbReference type="GO" id="GO:0005737">
    <property type="term" value="C:cytoplasm"/>
    <property type="evidence" value="ECO:0007669"/>
    <property type="project" value="UniProtKB-ARBA"/>
</dbReference>
<protein>
    <recommendedName>
        <fullName evidence="8">Transcriptional regulator</fullName>
    </recommendedName>
</protein>
<accession>A0A1G2FXM3</accession>
<evidence type="ECO:0000259" key="4">
    <source>
        <dbReference type="Pfam" id="PF01709"/>
    </source>
</evidence>
<dbReference type="PANTHER" id="PTHR12532">
    <property type="entry name" value="TRANSLATIONAL ACTIVATOR OF CYTOCHROME C OXIDASE 1"/>
    <property type="match status" value="1"/>
</dbReference>
<dbReference type="EMBL" id="MHNI01000013">
    <property type="protein sequence ID" value="OGZ42826.1"/>
    <property type="molecule type" value="Genomic_DNA"/>
</dbReference>
<dbReference type="Gene3D" id="3.30.70.980">
    <property type="match status" value="1"/>
</dbReference>
<dbReference type="Pfam" id="PF20772">
    <property type="entry name" value="TACO1_YebC_N"/>
    <property type="match status" value="1"/>
</dbReference>
<feature type="domain" description="TACO1/YebC-like N-terminal" evidence="5">
    <location>
        <begin position="5"/>
        <end position="76"/>
    </location>
</feature>
<evidence type="ECO:0000313" key="6">
    <source>
        <dbReference type="EMBL" id="OGZ42826.1"/>
    </source>
</evidence>
<reference evidence="6 7" key="1">
    <citation type="journal article" date="2016" name="Nat. Commun.">
        <title>Thousands of microbial genomes shed light on interconnected biogeochemical processes in an aquifer system.</title>
        <authorList>
            <person name="Anantharaman K."/>
            <person name="Brown C.T."/>
            <person name="Hug L.A."/>
            <person name="Sharon I."/>
            <person name="Castelle C.J."/>
            <person name="Probst A.J."/>
            <person name="Thomas B.C."/>
            <person name="Singh A."/>
            <person name="Wilkins M.J."/>
            <person name="Karaoz U."/>
            <person name="Brodie E.L."/>
            <person name="Williams K.H."/>
            <person name="Hubbard S.S."/>
            <person name="Banfield J.F."/>
        </authorList>
    </citation>
    <scope>NUCLEOTIDE SEQUENCE [LARGE SCALE GENOMIC DNA]</scope>
</reference>
<dbReference type="PANTHER" id="PTHR12532:SF0">
    <property type="entry name" value="TRANSLATIONAL ACTIVATOR OF CYTOCHROME C OXIDASE 1"/>
    <property type="match status" value="1"/>
</dbReference>
<comment type="similarity">
    <text evidence="1">Belongs to the TACO1 family.</text>
</comment>
<keyword evidence="3" id="KW-0804">Transcription</keyword>
<sequence>MSGHSKWSQIKHKKAAADERRGQLFSKLSRLIAVAAREGGTDPSGNTKLREAIEKAKSLNMPSENIARAMRRGTGEGETKLEEFLYEAYGPGGVAMLVLGITDNTNRSLGEIKHILNSHHGKLASPGSVLWAFDHVRGIWAPKKHLLVDLGPKDKDYFMQLLDALNNHDDVQNVFTNEKKT</sequence>
<dbReference type="InterPro" id="IPR049083">
    <property type="entry name" value="TACO1_YebC_N"/>
</dbReference>
<evidence type="ECO:0000256" key="2">
    <source>
        <dbReference type="ARBA" id="ARBA00023015"/>
    </source>
</evidence>
<organism evidence="6 7">
    <name type="scientific">Candidatus Ryanbacteria bacterium RIFCSPHIGHO2_01_45_13</name>
    <dbReference type="NCBI Taxonomy" id="1802112"/>
    <lineage>
        <taxon>Bacteria</taxon>
        <taxon>Candidatus Ryaniibacteriota</taxon>
    </lineage>
</organism>
<evidence type="ECO:0000256" key="3">
    <source>
        <dbReference type="ARBA" id="ARBA00023163"/>
    </source>
</evidence>
<dbReference type="Pfam" id="PF01709">
    <property type="entry name" value="Transcrip_reg"/>
    <property type="match status" value="1"/>
</dbReference>
<name>A0A1G2FXM3_9BACT</name>
<dbReference type="FunFam" id="1.10.10.200:FF:000002">
    <property type="entry name" value="Probable transcriptional regulatory protein CLM62_37755"/>
    <property type="match status" value="1"/>
</dbReference>